<keyword evidence="1" id="KW-0175">Coiled coil</keyword>
<keyword evidence="3" id="KW-1185">Reference proteome</keyword>
<name>A0A0B1T267_OESDE</name>
<protein>
    <submittedName>
        <fullName evidence="2">Uncharacterized protein</fullName>
    </submittedName>
</protein>
<dbReference type="AlphaFoldDB" id="A0A0B1T267"/>
<proteinExistence type="predicted"/>
<sequence length="193" mass="22730">MAYVNNILAAQNDAVYRRHWSFTNLPLQQLRTASREDAVLQSELRETRRKLTQMERRIEEIESQLHSNRSKHPYGPRRGFDVSRPQISPEASAEPDLASWLTQQRQNCELWNMNFALKECLRNIEIENSVLKEMCRQKEVNISLLEKKTRELKADLKTYSDMSQDMKQITRAFNLDQNKEEDVDSYKCTCGQC</sequence>
<organism evidence="2 3">
    <name type="scientific">Oesophagostomum dentatum</name>
    <name type="common">Nodular worm</name>
    <dbReference type="NCBI Taxonomy" id="61180"/>
    <lineage>
        <taxon>Eukaryota</taxon>
        <taxon>Metazoa</taxon>
        <taxon>Ecdysozoa</taxon>
        <taxon>Nematoda</taxon>
        <taxon>Chromadorea</taxon>
        <taxon>Rhabditida</taxon>
        <taxon>Rhabditina</taxon>
        <taxon>Rhabditomorpha</taxon>
        <taxon>Strongyloidea</taxon>
        <taxon>Strongylidae</taxon>
        <taxon>Oesophagostomum</taxon>
    </lineage>
</organism>
<dbReference type="OrthoDB" id="5783899at2759"/>
<gene>
    <name evidence="2" type="ORF">OESDEN_10274</name>
</gene>
<reference evidence="2 3" key="1">
    <citation type="submission" date="2014-03" db="EMBL/GenBank/DDBJ databases">
        <title>Draft genome of the hookworm Oesophagostomum dentatum.</title>
        <authorList>
            <person name="Mitreva M."/>
        </authorList>
    </citation>
    <scope>NUCLEOTIDE SEQUENCE [LARGE SCALE GENOMIC DNA]</scope>
    <source>
        <strain evidence="2 3">OD-Hann</strain>
    </source>
</reference>
<evidence type="ECO:0000313" key="2">
    <source>
        <dbReference type="EMBL" id="KHJ89892.1"/>
    </source>
</evidence>
<accession>A0A0B1T267</accession>
<evidence type="ECO:0000256" key="1">
    <source>
        <dbReference type="SAM" id="Coils"/>
    </source>
</evidence>
<evidence type="ECO:0000313" key="3">
    <source>
        <dbReference type="Proteomes" id="UP000053660"/>
    </source>
</evidence>
<dbReference type="EMBL" id="KN553635">
    <property type="protein sequence ID" value="KHJ89892.1"/>
    <property type="molecule type" value="Genomic_DNA"/>
</dbReference>
<feature type="coiled-coil region" evidence="1">
    <location>
        <begin position="37"/>
        <end position="71"/>
    </location>
</feature>
<dbReference type="Proteomes" id="UP000053660">
    <property type="component" value="Unassembled WGS sequence"/>
</dbReference>